<evidence type="ECO:0000256" key="2">
    <source>
        <dbReference type="ARBA" id="ARBA00023239"/>
    </source>
</evidence>
<evidence type="ECO:0000259" key="4">
    <source>
        <dbReference type="Pfam" id="PF01965"/>
    </source>
</evidence>
<keyword evidence="5" id="KW-0315">Glutamine amidotransferase</keyword>
<proteinExistence type="inferred from homology"/>
<dbReference type="PANTHER" id="PTHR48094:SF11">
    <property type="entry name" value="GLUTATHIONE-INDEPENDENT GLYOXALASE HSP31-RELATED"/>
    <property type="match status" value="1"/>
</dbReference>
<dbReference type="Proteomes" id="UP001595904">
    <property type="component" value="Unassembled WGS sequence"/>
</dbReference>
<comment type="caution">
    <text evidence="5">The sequence shown here is derived from an EMBL/GenBank/DDBJ whole genome shotgun (WGS) entry which is preliminary data.</text>
</comment>
<reference evidence="6" key="1">
    <citation type="journal article" date="2019" name="Int. J. Syst. Evol. Microbiol.">
        <title>The Global Catalogue of Microorganisms (GCM) 10K type strain sequencing project: providing services to taxonomists for standard genome sequencing and annotation.</title>
        <authorList>
            <consortium name="The Broad Institute Genomics Platform"/>
            <consortium name="The Broad Institute Genome Sequencing Center for Infectious Disease"/>
            <person name="Wu L."/>
            <person name="Ma J."/>
        </authorList>
    </citation>
    <scope>NUCLEOTIDE SEQUENCE [LARGE SCALE GENOMIC DNA]</scope>
    <source>
        <strain evidence="6">CGMCC 1.10759</strain>
    </source>
</reference>
<keyword evidence="6" id="KW-1185">Reference proteome</keyword>
<dbReference type="InterPro" id="IPR050325">
    <property type="entry name" value="Prot/Nucl_acid_deglycase"/>
</dbReference>
<organism evidence="5 6">
    <name type="scientific">Steroidobacter flavus</name>
    <dbReference type="NCBI Taxonomy" id="1842136"/>
    <lineage>
        <taxon>Bacteria</taxon>
        <taxon>Pseudomonadati</taxon>
        <taxon>Pseudomonadota</taxon>
        <taxon>Gammaproteobacteria</taxon>
        <taxon>Steroidobacterales</taxon>
        <taxon>Steroidobacteraceae</taxon>
        <taxon>Steroidobacter</taxon>
    </lineage>
</organism>
<dbReference type="SUPFAM" id="SSF52317">
    <property type="entry name" value="Class I glutamine amidotransferase-like"/>
    <property type="match status" value="1"/>
</dbReference>
<dbReference type="EMBL" id="JBHSDU010000015">
    <property type="protein sequence ID" value="MFC4314238.1"/>
    <property type="molecule type" value="Genomic_DNA"/>
</dbReference>
<dbReference type="PANTHER" id="PTHR48094">
    <property type="entry name" value="PROTEIN/NUCLEIC ACID DEGLYCASE DJ-1-RELATED"/>
    <property type="match status" value="1"/>
</dbReference>
<gene>
    <name evidence="5" type="ORF">ACFPN2_34555</name>
</gene>
<keyword evidence="1" id="KW-0346">Stress response</keyword>
<accession>A0ABV8T5J5</accession>
<evidence type="ECO:0000256" key="1">
    <source>
        <dbReference type="ARBA" id="ARBA00023016"/>
    </source>
</evidence>
<evidence type="ECO:0000313" key="5">
    <source>
        <dbReference type="EMBL" id="MFC4314238.1"/>
    </source>
</evidence>
<dbReference type="RefSeq" id="WP_380605258.1">
    <property type="nucleotide sequence ID" value="NZ_JBHSDU010000015.1"/>
</dbReference>
<name>A0ABV8T5J5_9GAMM</name>
<dbReference type="CDD" id="cd03141">
    <property type="entry name" value="GATase1_Hsp31_like"/>
    <property type="match status" value="1"/>
</dbReference>
<dbReference type="Gene3D" id="3.40.50.880">
    <property type="match status" value="1"/>
</dbReference>
<protein>
    <submittedName>
        <fullName evidence="5">Type 1 glutamine amidotransferase domain-containing protein</fullName>
    </submittedName>
</protein>
<feature type="domain" description="DJ-1/PfpI" evidence="4">
    <location>
        <begin position="28"/>
        <end position="225"/>
    </location>
</feature>
<dbReference type="InterPro" id="IPR029062">
    <property type="entry name" value="Class_I_gatase-like"/>
</dbReference>
<dbReference type="InterPro" id="IPR002818">
    <property type="entry name" value="DJ-1/PfpI"/>
</dbReference>
<comment type="similarity">
    <text evidence="3">Belongs to the peptidase C56 family. HSP31-like subfamily.</text>
</comment>
<dbReference type="Pfam" id="PF01965">
    <property type="entry name" value="DJ-1_PfpI"/>
    <property type="match status" value="1"/>
</dbReference>
<keyword evidence="2" id="KW-0456">Lyase</keyword>
<evidence type="ECO:0000256" key="3">
    <source>
        <dbReference type="ARBA" id="ARBA00038493"/>
    </source>
</evidence>
<evidence type="ECO:0000313" key="6">
    <source>
        <dbReference type="Proteomes" id="UP001595904"/>
    </source>
</evidence>
<sequence>MSKHILMVVTSNDRLGDHGGATGTWLEELAGAYYTFIDAGHTVSIASTRGGSAPLDPGSLQEPWLTETGRRFQHDARATAALRDTLPIEGLKASTFDAIYLVGGAGTAWDFPASTPLTRLIEALDRSGRVVAAVCHGVLGLTTARCNHDKPLVAGRAVTGVSNAEERAIGYDKIVPLLPEERMNQLGAQYSCAAEPFQSHVVRDGNLLTGQNPASAAPLAVEVLRALA</sequence>